<dbReference type="InterPro" id="IPR001647">
    <property type="entry name" value="HTH_TetR"/>
</dbReference>
<evidence type="ECO:0000256" key="4">
    <source>
        <dbReference type="PROSITE-ProRule" id="PRU00335"/>
    </source>
</evidence>
<proteinExistence type="predicted"/>
<name>A0A5B9VW01_9BACT</name>
<dbReference type="GO" id="GO:0003700">
    <property type="term" value="F:DNA-binding transcription factor activity"/>
    <property type="evidence" value="ECO:0007669"/>
    <property type="project" value="TreeGrafter"/>
</dbReference>
<dbReference type="PANTHER" id="PTHR30055:SF234">
    <property type="entry name" value="HTH-TYPE TRANSCRIPTIONAL REGULATOR BETI"/>
    <property type="match status" value="1"/>
</dbReference>
<dbReference type="Gene3D" id="1.10.357.10">
    <property type="entry name" value="Tetracycline Repressor, domain 2"/>
    <property type="match status" value="1"/>
</dbReference>
<dbReference type="EMBL" id="CP042997">
    <property type="protein sequence ID" value="QEH32533.1"/>
    <property type="molecule type" value="Genomic_DNA"/>
</dbReference>
<dbReference type="InterPro" id="IPR050109">
    <property type="entry name" value="HTH-type_TetR-like_transc_reg"/>
</dbReference>
<dbReference type="KEGG" id="agv:OJF2_10100"/>
<dbReference type="PRINTS" id="PR00455">
    <property type="entry name" value="HTHTETR"/>
</dbReference>
<dbReference type="Pfam" id="PF00440">
    <property type="entry name" value="TetR_N"/>
    <property type="match status" value="1"/>
</dbReference>
<keyword evidence="2 4" id="KW-0238">DNA-binding</keyword>
<reference evidence="6 7" key="1">
    <citation type="submission" date="2019-08" db="EMBL/GenBank/DDBJ databases">
        <title>Deep-cultivation of Planctomycetes and their phenomic and genomic characterization uncovers novel biology.</title>
        <authorList>
            <person name="Wiegand S."/>
            <person name="Jogler M."/>
            <person name="Boedeker C."/>
            <person name="Pinto D."/>
            <person name="Vollmers J."/>
            <person name="Rivas-Marin E."/>
            <person name="Kohn T."/>
            <person name="Peeters S.H."/>
            <person name="Heuer A."/>
            <person name="Rast P."/>
            <person name="Oberbeckmann S."/>
            <person name="Bunk B."/>
            <person name="Jeske O."/>
            <person name="Meyerdierks A."/>
            <person name="Storesund J.E."/>
            <person name="Kallscheuer N."/>
            <person name="Luecker S."/>
            <person name="Lage O.M."/>
            <person name="Pohl T."/>
            <person name="Merkel B.J."/>
            <person name="Hornburger P."/>
            <person name="Mueller R.-W."/>
            <person name="Bruemmer F."/>
            <person name="Labrenz M."/>
            <person name="Spormann A.M."/>
            <person name="Op den Camp H."/>
            <person name="Overmann J."/>
            <person name="Amann R."/>
            <person name="Jetten M.S.M."/>
            <person name="Mascher T."/>
            <person name="Medema M.H."/>
            <person name="Devos D.P."/>
            <person name="Kaster A.-K."/>
            <person name="Ovreas L."/>
            <person name="Rohde M."/>
            <person name="Galperin M.Y."/>
            <person name="Jogler C."/>
        </authorList>
    </citation>
    <scope>NUCLEOTIDE SEQUENCE [LARGE SCALE GENOMIC DNA]</scope>
    <source>
        <strain evidence="6 7">OJF2</strain>
    </source>
</reference>
<keyword evidence="1" id="KW-0805">Transcription regulation</keyword>
<evidence type="ECO:0000256" key="1">
    <source>
        <dbReference type="ARBA" id="ARBA00023015"/>
    </source>
</evidence>
<dbReference type="PANTHER" id="PTHR30055">
    <property type="entry name" value="HTH-TYPE TRANSCRIPTIONAL REGULATOR RUTR"/>
    <property type="match status" value="1"/>
</dbReference>
<feature type="DNA-binding region" description="H-T-H motif" evidence="4">
    <location>
        <begin position="37"/>
        <end position="56"/>
    </location>
</feature>
<evidence type="ECO:0000313" key="7">
    <source>
        <dbReference type="Proteomes" id="UP000324233"/>
    </source>
</evidence>
<evidence type="ECO:0000256" key="2">
    <source>
        <dbReference type="ARBA" id="ARBA00023125"/>
    </source>
</evidence>
<evidence type="ECO:0000256" key="3">
    <source>
        <dbReference type="ARBA" id="ARBA00023163"/>
    </source>
</evidence>
<dbReference type="AlphaFoldDB" id="A0A5B9VW01"/>
<evidence type="ECO:0000259" key="5">
    <source>
        <dbReference type="PROSITE" id="PS50977"/>
    </source>
</evidence>
<dbReference type="SUPFAM" id="SSF46689">
    <property type="entry name" value="Homeodomain-like"/>
    <property type="match status" value="1"/>
</dbReference>
<feature type="domain" description="HTH tetR-type" evidence="5">
    <location>
        <begin position="14"/>
        <end position="74"/>
    </location>
</feature>
<evidence type="ECO:0000313" key="6">
    <source>
        <dbReference type="EMBL" id="QEH32533.1"/>
    </source>
</evidence>
<dbReference type="PROSITE" id="PS50977">
    <property type="entry name" value="HTH_TETR_2"/>
    <property type="match status" value="1"/>
</dbReference>
<dbReference type="Gene3D" id="1.10.10.60">
    <property type="entry name" value="Homeodomain-like"/>
    <property type="match status" value="1"/>
</dbReference>
<gene>
    <name evidence="6" type="ORF">OJF2_10100</name>
</gene>
<accession>A0A5B9VW01</accession>
<keyword evidence="3" id="KW-0804">Transcription</keyword>
<organism evidence="6 7">
    <name type="scientific">Aquisphaera giovannonii</name>
    <dbReference type="NCBI Taxonomy" id="406548"/>
    <lineage>
        <taxon>Bacteria</taxon>
        <taxon>Pseudomonadati</taxon>
        <taxon>Planctomycetota</taxon>
        <taxon>Planctomycetia</taxon>
        <taxon>Isosphaerales</taxon>
        <taxon>Isosphaeraceae</taxon>
        <taxon>Aquisphaera</taxon>
    </lineage>
</organism>
<sequence>MGMSTLTRKQREVRQRELMLLDVARKILIEQGYAGLTMDRVAEATEYSKWTVYQHFATKEDLVAALLIQSTEHRLELFTKARTFRGRPRERLCALGVADELFTLKHPHSFRSEQIIKMADLENRASPARRETMERQDDCISGWIRETAEEAAAAGDLALPRSLTPGDLTFSLLAMVLGSHSLRVNHGRMLEGLLSAEPLIALRSSVHVLLDGYGWKPLLSEWDYDATYRRIYGETFADEPAIRAIESLRR</sequence>
<dbReference type="Proteomes" id="UP000324233">
    <property type="component" value="Chromosome"/>
</dbReference>
<keyword evidence="7" id="KW-1185">Reference proteome</keyword>
<dbReference type="InterPro" id="IPR009057">
    <property type="entry name" value="Homeodomain-like_sf"/>
</dbReference>
<protein>
    <submittedName>
        <fullName evidence="6">Bacterial regulatory protein, tetR family</fullName>
    </submittedName>
</protein>
<dbReference type="GO" id="GO:0000976">
    <property type="term" value="F:transcription cis-regulatory region binding"/>
    <property type="evidence" value="ECO:0007669"/>
    <property type="project" value="TreeGrafter"/>
</dbReference>